<dbReference type="EMBL" id="NGFN01000012">
    <property type="protein sequence ID" value="OUD04523.1"/>
    <property type="molecule type" value="Genomic_DNA"/>
</dbReference>
<evidence type="ECO:0000313" key="2">
    <source>
        <dbReference type="EMBL" id="OUD04523.1"/>
    </source>
</evidence>
<feature type="region of interest" description="Disordered" evidence="1">
    <location>
        <begin position="299"/>
        <end position="324"/>
    </location>
</feature>
<gene>
    <name evidence="2" type="ORF">CA983_03890</name>
</gene>
<sequence>MVVVAPHGTVNTGVVAGGQRQTTVGGPAEDGGSAAPMRQGPVRSGRLKSARRCFVPPPGFEEALTALDSGIVVLVGEQGSGRETHALNLLAHGSEEPVLVQVDGAVNISRWGPRGHGVHGYLVMEPPDPLALRAWDMSRLEGRLAEVGARLVLVLAEAPGLVAALEDNLSMPVVRHLPPDPRQIFSAHLSDGCSDAGACAAWLRSLEPGHHGELLPDGLPPRQAAQAARTVLRLGVASGVSGSEVARHLARTEGPEILARAQADPALLAHLLSLCVYGGMSPGVVQERAEDLLRLLAPSEKREPDTHSPRGLAAGDPVRPSPSETLRALGAHRVRRPGAESADTVSFFWPAVTETVWEALCRDRPDLMPLLHLWLAHPGHEAEQVERAGRGAAAMAAATAGRSLEHLPDLASASSPAAPFVAAWCLGTAVGDPVAGQQAGELLDRWSVAAEEPLRSVAAHACHPDCGRVPESQALPLLRHLVETQRHDADMSLIGVVMAALVRHFEVGDSAARADVLRRMLEWARSDGLLGLVAGLVCPNIAGTDLTWWCEQVLSGAELASCAVELVGHALDEPAAFPAMRDALIDWASEADGAEDRARALSRLLDALVAARQPGFLRWLLAMGRGPEGLPGKDLAARALTELRGDAAATNTD</sequence>
<name>A0A243S9Y6_9ACTN</name>
<evidence type="ECO:0000313" key="3">
    <source>
        <dbReference type="Proteomes" id="UP000195105"/>
    </source>
</evidence>
<feature type="compositionally biased region" description="Basic and acidic residues" evidence="1">
    <location>
        <begin position="299"/>
        <end position="308"/>
    </location>
</feature>
<reference evidence="2 3" key="1">
    <citation type="submission" date="2017-05" db="EMBL/GenBank/DDBJ databases">
        <title>Biotechnological potential of actinobacteria isolated from South African environments.</title>
        <authorList>
            <person name="Le Roes-Hill M."/>
            <person name="Prins A."/>
            <person name="Durrell K.A."/>
        </authorList>
    </citation>
    <scope>NUCLEOTIDE SEQUENCE [LARGE SCALE GENOMIC DNA]</scope>
    <source>
        <strain evidence="2 3">HMC13</strain>
    </source>
</reference>
<organism evidence="2 3">
    <name type="scientific">Streptomyces swartbergensis</name>
    <dbReference type="NCBI Taxonomy" id="487165"/>
    <lineage>
        <taxon>Bacteria</taxon>
        <taxon>Bacillati</taxon>
        <taxon>Actinomycetota</taxon>
        <taxon>Actinomycetes</taxon>
        <taxon>Kitasatosporales</taxon>
        <taxon>Streptomycetaceae</taxon>
        <taxon>Streptomyces</taxon>
    </lineage>
</organism>
<dbReference type="AlphaFoldDB" id="A0A243S9Y6"/>
<evidence type="ECO:0000256" key="1">
    <source>
        <dbReference type="SAM" id="MobiDB-lite"/>
    </source>
</evidence>
<protein>
    <submittedName>
        <fullName evidence="2">Uncharacterized protein</fullName>
    </submittedName>
</protein>
<dbReference type="Proteomes" id="UP000195105">
    <property type="component" value="Unassembled WGS sequence"/>
</dbReference>
<accession>A0A243S9Y6</accession>
<keyword evidence="3" id="KW-1185">Reference proteome</keyword>
<feature type="region of interest" description="Disordered" evidence="1">
    <location>
        <begin position="13"/>
        <end position="43"/>
    </location>
</feature>
<comment type="caution">
    <text evidence="2">The sequence shown here is derived from an EMBL/GenBank/DDBJ whole genome shotgun (WGS) entry which is preliminary data.</text>
</comment>
<proteinExistence type="predicted"/>